<feature type="transmembrane region" description="Helical" evidence="7">
    <location>
        <begin position="232"/>
        <end position="254"/>
    </location>
</feature>
<comment type="similarity">
    <text evidence="7">Belongs to the binding-protein-dependent transport system permease family.</text>
</comment>
<dbReference type="EMBL" id="POTX01000006">
    <property type="protein sequence ID" value="PZG00635.1"/>
    <property type="molecule type" value="Genomic_DNA"/>
</dbReference>
<dbReference type="CDD" id="cd06261">
    <property type="entry name" value="TM_PBP2"/>
    <property type="match status" value="1"/>
</dbReference>
<keyword evidence="11" id="KW-1185">Reference proteome</keyword>
<organism evidence="10 11">
    <name type="scientific">Micromonospora endophytica</name>
    <dbReference type="NCBI Taxonomy" id="515350"/>
    <lineage>
        <taxon>Bacteria</taxon>
        <taxon>Bacillati</taxon>
        <taxon>Actinomycetota</taxon>
        <taxon>Actinomycetes</taxon>
        <taxon>Micromonosporales</taxon>
        <taxon>Micromonosporaceae</taxon>
        <taxon>Micromonospora</taxon>
    </lineage>
</organism>
<dbReference type="PROSITE" id="PS50928">
    <property type="entry name" value="ABC_TM1"/>
    <property type="match status" value="1"/>
</dbReference>
<protein>
    <submittedName>
        <fullName evidence="10">ABC transporter permease</fullName>
    </submittedName>
</protein>
<feature type="domain" description="ABC transmembrane type-1" evidence="9">
    <location>
        <begin position="108"/>
        <end position="287"/>
    </location>
</feature>
<feature type="region of interest" description="Disordered" evidence="8">
    <location>
        <begin position="1"/>
        <end position="52"/>
    </location>
</feature>
<evidence type="ECO:0000256" key="5">
    <source>
        <dbReference type="ARBA" id="ARBA00022989"/>
    </source>
</evidence>
<dbReference type="PANTHER" id="PTHR30151:SF38">
    <property type="entry name" value="ALIPHATIC SULFONATES TRANSPORT PERMEASE PROTEIN SSUC-RELATED"/>
    <property type="match status" value="1"/>
</dbReference>
<keyword evidence="3" id="KW-1003">Cell membrane</keyword>
<proteinExistence type="inferred from homology"/>
<reference evidence="10 11" key="1">
    <citation type="submission" date="2018-01" db="EMBL/GenBank/DDBJ databases">
        <title>Draft genome sequence of Jishengella endophytica.</title>
        <authorList>
            <person name="Sahin N."/>
            <person name="Ay H."/>
            <person name="Saygin H."/>
        </authorList>
    </citation>
    <scope>NUCLEOTIDE SEQUENCE [LARGE SCALE GENOMIC DNA]</scope>
    <source>
        <strain evidence="10 11">DSM 45430</strain>
    </source>
</reference>
<dbReference type="Proteomes" id="UP000248627">
    <property type="component" value="Unassembled WGS sequence"/>
</dbReference>
<dbReference type="SUPFAM" id="SSF161098">
    <property type="entry name" value="MetI-like"/>
    <property type="match status" value="1"/>
</dbReference>
<evidence type="ECO:0000313" key="10">
    <source>
        <dbReference type="EMBL" id="PZG00635.1"/>
    </source>
</evidence>
<evidence type="ECO:0000256" key="2">
    <source>
        <dbReference type="ARBA" id="ARBA00022448"/>
    </source>
</evidence>
<keyword evidence="4 7" id="KW-0812">Transmembrane</keyword>
<evidence type="ECO:0000256" key="8">
    <source>
        <dbReference type="SAM" id="MobiDB-lite"/>
    </source>
</evidence>
<evidence type="ECO:0000256" key="6">
    <source>
        <dbReference type="ARBA" id="ARBA00023136"/>
    </source>
</evidence>
<evidence type="ECO:0000256" key="3">
    <source>
        <dbReference type="ARBA" id="ARBA00022475"/>
    </source>
</evidence>
<feature type="transmembrane region" description="Helical" evidence="7">
    <location>
        <begin position="172"/>
        <end position="192"/>
    </location>
</feature>
<feature type="transmembrane region" description="Helical" evidence="7">
    <location>
        <begin position="266"/>
        <end position="287"/>
    </location>
</feature>
<dbReference type="AlphaFoldDB" id="A0A2W2D4S1"/>
<dbReference type="GO" id="GO:0005886">
    <property type="term" value="C:plasma membrane"/>
    <property type="evidence" value="ECO:0007669"/>
    <property type="project" value="UniProtKB-SubCell"/>
</dbReference>
<evidence type="ECO:0000256" key="7">
    <source>
        <dbReference type="RuleBase" id="RU363032"/>
    </source>
</evidence>
<evidence type="ECO:0000259" key="9">
    <source>
        <dbReference type="PROSITE" id="PS50928"/>
    </source>
</evidence>
<accession>A0A2W2D4S1</accession>
<feature type="compositionally biased region" description="Basic and acidic residues" evidence="8">
    <location>
        <begin position="7"/>
        <end position="33"/>
    </location>
</feature>
<keyword evidence="2 7" id="KW-0813">Transport</keyword>
<keyword evidence="6 7" id="KW-0472">Membrane</keyword>
<dbReference type="Pfam" id="PF00528">
    <property type="entry name" value="BPD_transp_1"/>
    <property type="match status" value="1"/>
</dbReference>
<keyword evidence="5 7" id="KW-1133">Transmembrane helix</keyword>
<comment type="caution">
    <text evidence="10">The sequence shown here is derived from an EMBL/GenBank/DDBJ whole genome shotgun (WGS) entry which is preliminary data.</text>
</comment>
<feature type="transmembrane region" description="Helical" evidence="7">
    <location>
        <begin position="149"/>
        <end position="166"/>
    </location>
</feature>
<dbReference type="InterPro" id="IPR035906">
    <property type="entry name" value="MetI-like_sf"/>
</dbReference>
<comment type="subcellular location">
    <subcellularLocation>
        <location evidence="1 7">Cell membrane</location>
        <topology evidence="1 7">Multi-pass membrane protein</topology>
    </subcellularLocation>
</comment>
<feature type="transmembrane region" description="Helical" evidence="7">
    <location>
        <begin position="112"/>
        <end position="140"/>
    </location>
</feature>
<evidence type="ECO:0000256" key="1">
    <source>
        <dbReference type="ARBA" id="ARBA00004651"/>
    </source>
</evidence>
<dbReference type="GO" id="GO:0055085">
    <property type="term" value="P:transmembrane transport"/>
    <property type="evidence" value="ECO:0007669"/>
    <property type="project" value="InterPro"/>
</dbReference>
<gene>
    <name evidence="10" type="ORF">C1I93_01935</name>
</gene>
<sequence length="308" mass="32393">MAGRGEPAGRREAGRVRATGRSDRHGAEPRRADPAVTTASRTPAPARGLAGGPAASRRLLGVVGLLFAAVAYEAVTRAFFSPLHVPPLSAVVPEALHLLTEARFWVATGRTLLAATVGLVIAVAAGIVVGFAIGSVPWLLRVTSSTLDFLRPVPSIVLIPVLVLVLDVGQITVLLVAVSCFWIVLFQVLYGLRDVDQVAVDTARSIRLGRLARIVHVTWPTVLPYLGTALRLIVSVALALAITGGLVMGAAGLGELIWSSQESGEFTGMYALVLLTGGVGITLDLAARLAERRLLHWHVATRREVAAG</sequence>
<evidence type="ECO:0000313" key="11">
    <source>
        <dbReference type="Proteomes" id="UP000248627"/>
    </source>
</evidence>
<dbReference type="PANTHER" id="PTHR30151">
    <property type="entry name" value="ALKANE SULFONATE ABC TRANSPORTER-RELATED, MEMBRANE SUBUNIT"/>
    <property type="match status" value="1"/>
</dbReference>
<dbReference type="Gene3D" id="1.10.3720.10">
    <property type="entry name" value="MetI-like"/>
    <property type="match status" value="1"/>
</dbReference>
<name>A0A2W2D4S1_9ACTN</name>
<dbReference type="InterPro" id="IPR000515">
    <property type="entry name" value="MetI-like"/>
</dbReference>
<evidence type="ECO:0000256" key="4">
    <source>
        <dbReference type="ARBA" id="ARBA00022692"/>
    </source>
</evidence>
<feature type="compositionally biased region" description="Low complexity" evidence="8">
    <location>
        <begin position="43"/>
        <end position="52"/>
    </location>
</feature>